<organism evidence="1 2">
    <name type="scientific">Aulographum hederae CBS 113979</name>
    <dbReference type="NCBI Taxonomy" id="1176131"/>
    <lineage>
        <taxon>Eukaryota</taxon>
        <taxon>Fungi</taxon>
        <taxon>Dikarya</taxon>
        <taxon>Ascomycota</taxon>
        <taxon>Pezizomycotina</taxon>
        <taxon>Dothideomycetes</taxon>
        <taxon>Pleosporomycetidae</taxon>
        <taxon>Aulographales</taxon>
        <taxon>Aulographaceae</taxon>
    </lineage>
</organism>
<evidence type="ECO:0000313" key="2">
    <source>
        <dbReference type="Proteomes" id="UP000800041"/>
    </source>
</evidence>
<protein>
    <submittedName>
        <fullName evidence="1">Uncharacterized protein</fullName>
    </submittedName>
</protein>
<accession>A0A6G1H6J3</accession>
<dbReference type="Proteomes" id="UP000800041">
    <property type="component" value="Unassembled WGS sequence"/>
</dbReference>
<gene>
    <name evidence="1" type="ORF">K402DRAFT_20924</name>
</gene>
<reference evidence="1" key="1">
    <citation type="journal article" date="2020" name="Stud. Mycol.">
        <title>101 Dothideomycetes genomes: a test case for predicting lifestyles and emergence of pathogens.</title>
        <authorList>
            <person name="Haridas S."/>
            <person name="Albert R."/>
            <person name="Binder M."/>
            <person name="Bloem J."/>
            <person name="Labutti K."/>
            <person name="Salamov A."/>
            <person name="Andreopoulos B."/>
            <person name="Baker S."/>
            <person name="Barry K."/>
            <person name="Bills G."/>
            <person name="Bluhm B."/>
            <person name="Cannon C."/>
            <person name="Castanera R."/>
            <person name="Culley D."/>
            <person name="Daum C."/>
            <person name="Ezra D."/>
            <person name="Gonzalez J."/>
            <person name="Henrissat B."/>
            <person name="Kuo A."/>
            <person name="Liang C."/>
            <person name="Lipzen A."/>
            <person name="Lutzoni F."/>
            <person name="Magnuson J."/>
            <person name="Mondo S."/>
            <person name="Nolan M."/>
            <person name="Ohm R."/>
            <person name="Pangilinan J."/>
            <person name="Park H.-J."/>
            <person name="Ramirez L."/>
            <person name="Alfaro M."/>
            <person name="Sun H."/>
            <person name="Tritt A."/>
            <person name="Yoshinaga Y."/>
            <person name="Zwiers L.-H."/>
            <person name="Turgeon B."/>
            <person name="Goodwin S."/>
            <person name="Spatafora J."/>
            <person name="Crous P."/>
            <person name="Grigoriev I."/>
        </authorList>
    </citation>
    <scope>NUCLEOTIDE SEQUENCE</scope>
    <source>
        <strain evidence="1">CBS 113979</strain>
    </source>
</reference>
<keyword evidence="2" id="KW-1185">Reference proteome</keyword>
<dbReference type="AlphaFoldDB" id="A0A6G1H6J3"/>
<dbReference type="EMBL" id="ML977147">
    <property type="protein sequence ID" value="KAF1988841.1"/>
    <property type="molecule type" value="Genomic_DNA"/>
</dbReference>
<evidence type="ECO:0000313" key="1">
    <source>
        <dbReference type="EMBL" id="KAF1988841.1"/>
    </source>
</evidence>
<sequence length="194" mass="20945">MCGALPFSISNSRDVRAGISVLEAVRTPRLHVKIRSIPGVDRESCGALPGPVPNSSAPTDFLGCRAWVCFALPLKSTRAQGTVVFAKLFCGVKALVLHPERTERLKDDHIILHGNSRTASVGIRKGNGPPRAIVIARTLKPLDALCTCARLDDVFLATQYRSPACSRRQTESSRILAPINLASAEKYAECSIRA</sequence>
<proteinExistence type="predicted"/>
<name>A0A6G1H6J3_9PEZI</name>